<dbReference type="PROSITE" id="PS51857">
    <property type="entry name" value="CSD_2"/>
    <property type="match status" value="1"/>
</dbReference>
<dbReference type="InterPro" id="IPR002059">
    <property type="entry name" value="CSP_DNA-bd"/>
</dbReference>
<protein>
    <submittedName>
        <fullName evidence="2">Cold shock domain-containing protein</fullName>
    </submittedName>
</protein>
<dbReference type="SUPFAM" id="SSF50249">
    <property type="entry name" value="Nucleic acid-binding proteins"/>
    <property type="match status" value="1"/>
</dbReference>
<dbReference type="Gene3D" id="3.40.50.300">
    <property type="entry name" value="P-loop containing nucleotide triphosphate hydrolases"/>
    <property type="match status" value="1"/>
</dbReference>
<name>A0A7M1SZE8_9MICO</name>
<sequence length="732" mass="79778">MEIDDSSFLIDLANSISIAGGKHWDELDSILSRLRSDPSFVLGLTVSLPSDPDRVPQHNLPVPDFDETGFFGRQAELRRITKAIRGAYPVVSILGDGGIGKTSIALKAAYELLEDPKRPFDAIVWVTAKATILTPNEIRRINGAIETSLGLISSAASELSGIDAPSDPVDEVLTYMENFRILLLLDNLETVLDKRLRDFLLELPVGSKVIVTSRIGLGIENPVQLGPLPDDESARLLRALARVRNVQHLTSLTQETVDTLARQMAGHPAFIRWFVAGVQAGRRPEDLLGNNELLLDFCMSNVYDYLSVDAQAALRSMQVLAGAKNQAELAFLNDYTASKTQAVLLELLTTNFTAMSSQGSGYSLDTAYELSEFSRQYLDKHHPVESEERSWLLQRAEELRDLGMEMAAANTASPYSASSVHVRGPGDFHAAGILRTAIAVALTDVGGALEHCVEAQLLAPGYYEAWRVEGFVRSIDRDQSGAQAAFDRALELAPESPAALFHAGTFLLDKVGDAGAALTLLQRAARNDPESSEVAGQVAWAHFCLGDMSSTVDVCTQIATKQAASSSHRRVAFDLALHAIQSAVGHFRSNEQFDDAVEHVELGVELAEAVDPRLIEGVASDRLIALRDVSNSLAHQSIDYAARQAAQFTTRISDILAFNLTNSVRRSGSVHALVPDKGFGFVTSTKTKYFFHISDLHDRSDWESLTEGAECVFEPTETAKGPRARRLRLVSV</sequence>
<dbReference type="Gene3D" id="2.40.50.140">
    <property type="entry name" value="Nucleic acid-binding proteins"/>
    <property type="match status" value="1"/>
</dbReference>
<dbReference type="InterPro" id="IPR002182">
    <property type="entry name" value="NB-ARC"/>
</dbReference>
<evidence type="ECO:0000313" key="3">
    <source>
        <dbReference type="Proteomes" id="UP000593758"/>
    </source>
</evidence>
<dbReference type="SUPFAM" id="SSF52540">
    <property type="entry name" value="P-loop containing nucleoside triphosphate hydrolases"/>
    <property type="match status" value="1"/>
</dbReference>
<proteinExistence type="predicted"/>
<evidence type="ECO:0000313" key="2">
    <source>
        <dbReference type="EMBL" id="QOR72881.1"/>
    </source>
</evidence>
<organism evidence="2 3">
    <name type="scientific">Ruania alkalisoli</name>
    <dbReference type="NCBI Taxonomy" id="2779775"/>
    <lineage>
        <taxon>Bacteria</taxon>
        <taxon>Bacillati</taxon>
        <taxon>Actinomycetota</taxon>
        <taxon>Actinomycetes</taxon>
        <taxon>Micrococcales</taxon>
        <taxon>Ruaniaceae</taxon>
        <taxon>Ruania</taxon>
    </lineage>
</organism>
<dbReference type="PANTHER" id="PTHR47691">
    <property type="entry name" value="REGULATOR-RELATED"/>
    <property type="match status" value="1"/>
</dbReference>
<dbReference type="Pfam" id="PF00931">
    <property type="entry name" value="NB-ARC"/>
    <property type="match status" value="1"/>
</dbReference>
<dbReference type="PANTHER" id="PTHR47691:SF3">
    <property type="entry name" value="HTH-TYPE TRANSCRIPTIONAL REGULATOR RV0890C-RELATED"/>
    <property type="match status" value="1"/>
</dbReference>
<dbReference type="InterPro" id="IPR012340">
    <property type="entry name" value="NA-bd_OB-fold"/>
</dbReference>
<accession>A0A7M1SZE8</accession>
<gene>
    <name evidence="2" type="ORF">IM660_18395</name>
</gene>
<dbReference type="AlphaFoldDB" id="A0A7M1SZE8"/>
<dbReference type="Proteomes" id="UP000593758">
    <property type="component" value="Chromosome"/>
</dbReference>
<dbReference type="Pfam" id="PF00313">
    <property type="entry name" value="CSD"/>
    <property type="match status" value="1"/>
</dbReference>
<dbReference type="Gene3D" id="1.25.40.10">
    <property type="entry name" value="Tetratricopeptide repeat domain"/>
    <property type="match status" value="1"/>
</dbReference>
<dbReference type="KEGG" id="halt:IM660_18395"/>
<dbReference type="InterPro" id="IPR027417">
    <property type="entry name" value="P-loop_NTPase"/>
</dbReference>
<dbReference type="EMBL" id="CP063169">
    <property type="protein sequence ID" value="QOR72881.1"/>
    <property type="molecule type" value="Genomic_DNA"/>
</dbReference>
<evidence type="ECO:0000259" key="1">
    <source>
        <dbReference type="PROSITE" id="PS51857"/>
    </source>
</evidence>
<feature type="domain" description="CSD" evidence="1">
    <location>
        <begin position="665"/>
        <end position="729"/>
    </location>
</feature>
<reference evidence="2 3" key="1">
    <citation type="submission" date="2020-10" db="EMBL/GenBank/DDBJ databases">
        <title>Haloactinobacterium sp. RN3S43, a bacterium isolated from saline soil.</title>
        <authorList>
            <person name="Sun J.-Q."/>
        </authorList>
    </citation>
    <scope>NUCLEOTIDE SEQUENCE [LARGE SCALE GENOMIC DNA]</scope>
    <source>
        <strain evidence="2 3">RN3S43</strain>
    </source>
</reference>
<dbReference type="SUPFAM" id="SSF48452">
    <property type="entry name" value="TPR-like"/>
    <property type="match status" value="1"/>
</dbReference>
<dbReference type="InterPro" id="IPR011990">
    <property type="entry name" value="TPR-like_helical_dom_sf"/>
</dbReference>
<dbReference type="GO" id="GO:0043531">
    <property type="term" value="F:ADP binding"/>
    <property type="evidence" value="ECO:0007669"/>
    <property type="project" value="InterPro"/>
</dbReference>
<dbReference type="GO" id="GO:0003676">
    <property type="term" value="F:nucleic acid binding"/>
    <property type="evidence" value="ECO:0007669"/>
    <property type="project" value="InterPro"/>
</dbReference>
<keyword evidence="3" id="KW-1185">Reference proteome</keyword>